<comment type="subcellular location">
    <subcellularLocation>
        <location evidence="1">Nucleus</location>
    </subcellularLocation>
</comment>
<sequence length="424" mass="44511">MSSTLKRKRTSTSDGAGGGSHGSLAPTCVSTSDADAGGSAGAPSRRAAEVDTALLRTHLEQTLASLHASTARIEATLQHLPSRPALTELSAPAQRAPTPAASSPCPKCIAFSSELSSLRVQIAQHQREKDAWRAFKAWWLDSLAKRERRRSRRRDATTTTTREGGGGGEMARIVRKLDARAKRVWADAGVLPPEGEVEAEHGDEQSEMTLPVVLASHGGGGLKGKGREGSGDDGGGVDASLWLQRGRADVAGTTVHAAATTSDASAKPAINASASHSRTTTDHNHSPPIDHQPNAPGTTTRPSSSNLTNTTTRRAAPNSTGTATRPAPHTREAAYVDDTPIRNAHARRTMHASACADCALFYAHLNSATSANAPGEGDVSRQACSRHRTTFARATTPEGYWDIAFPSTQQAEAINRGAAQRRGG</sequence>
<dbReference type="VEuPathDB" id="FungiDB:sr13876"/>
<dbReference type="eggNOG" id="ENOG502RW45">
    <property type="taxonomic scope" value="Eukaryota"/>
</dbReference>
<accession>E7A159</accession>
<keyword evidence="7" id="KW-1185">Reference proteome</keyword>
<evidence type="ECO:0000256" key="3">
    <source>
        <dbReference type="ARBA" id="ARBA00023242"/>
    </source>
</evidence>
<feature type="compositionally biased region" description="Low complexity" evidence="4">
    <location>
        <begin position="298"/>
        <end position="320"/>
    </location>
</feature>
<dbReference type="OrthoDB" id="5801062at2759"/>
<dbReference type="HOGENOM" id="CLU_572545_0_0_1"/>
<feature type="region of interest" description="Disordered" evidence="4">
    <location>
        <begin position="258"/>
        <end position="331"/>
    </location>
</feature>
<dbReference type="GO" id="GO:0010792">
    <property type="term" value="P:DNA double-strand break processing involved in repair via single-strand annealing"/>
    <property type="evidence" value="ECO:0007669"/>
    <property type="project" value="TreeGrafter"/>
</dbReference>
<evidence type="ECO:0000313" key="7">
    <source>
        <dbReference type="Proteomes" id="UP000008867"/>
    </source>
</evidence>
<keyword evidence="3" id="KW-0539">Nucleus</keyword>
<dbReference type="AlphaFoldDB" id="E7A159"/>
<evidence type="ECO:0000313" key="6">
    <source>
        <dbReference type="EMBL" id="CBQ73216.1"/>
    </source>
</evidence>
<name>E7A159_SPORE</name>
<evidence type="ECO:0000256" key="1">
    <source>
        <dbReference type="ARBA" id="ARBA00004123"/>
    </source>
</evidence>
<organism evidence="6 7">
    <name type="scientific">Sporisorium reilianum (strain SRZ2)</name>
    <name type="common">Maize head smut fungus</name>
    <dbReference type="NCBI Taxonomy" id="999809"/>
    <lineage>
        <taxon>Eukaryota</taxon>
        <taxon>Fungi</taxon>
        <taxon>Dikarya</taxon>
        <taxon>Basidiomycota</taxon>
        <taxon>Ustilaginomycotina</taxon>
        <taxon>Ustilaginomycetes</taxon>
        <taxon>Ustilaginales</taxon>
        <taxon>Ustilaginaceae</taxon>
        <taxon>Sporisorium</taxon>
    </lineage>
</organism>
<reference evidence="6 7" key="1">
    <citation type="journal article" date="2010" name="Science">
        <title>Pathogenicity determinants in smut fungi revealed by genome comparison.</title>
        <authorList>
            <person name="Schirawski J."/>
            <person name="Mannhaupt G."/>
            <person name="Muench K."/>
            <person name="Brefort T."/>
            <person name="Schipper K."/>
            <person name="Doehlemann G."/>
            <person name="Di Stasio M."/>
            <person name="Roessel N."/>
            <person name="Mendoza-Mendoza A."/>
            <person name="Pester D."/>
            <person name="Mueller O."/>
            <person name="Winterberg B."/>
            <person name="Meyer E."/>
            <person name="Ghareeb H."/>
            <person name="Wollenberg T."/>
            <person name="Muensterkoetter M."/>
            <person name="Wong P."/>
            <person name="Walter M."/>
            <person name="Stukenbrock E."/>
            <person name="Gueldener U."/>
            <person name="Kahmann R."/>
        </authorList>
    </citation>
    <scope>NUCLEOTIDE SEQUENCE [LARGE SCALE GENOMIC DNA]</scope>
    <source>
        <strain evidence="7">SRZ2</strain>
    </source>
</reference>
<evidence type="ECO:0000259" key="5">
    <source>
        <dbReference type="Pfam" id="PF08573"/>
    </source>
</evidence>
<dbReference type="InterPro" id="IPR013882">
    <property type="entry name" value="Ctp1_C"/>
</dbReference>
<evidence type="ECO:0000256" key="2">
    <source>
        <dbReference type="ARBA" id="ARBA00022763"/>
    </source>
</evidence>
<dbReference type="Pfam" id="PF08573">
    <property type="entry name" value="SAE2"/>
    <property type="match status" value="1"/>
</dbReference>
<dbReference type="EMBL" id="FQ311472">
    <property type="protein sequence ID" value="CBQ73216.1"/>
    <property type="molecule type" value="Genomic_DNA"/>
</dbReference>
<feature type="compositionally biased region" description="Low complexity" evidence="4">
    <location>
        <begin position="32"/>
        <end position="45"/>
    </location>
</feature>
<feature type="domain" description="DNA endonuclease activator Ctp1 C-terminal" evidence="5">
    <location>
        <begin position="381"/>
        <end position="410"/>
    </location>
</feature>
<dbReference type="Proteomes" id="UP000008867">
    <property type="component" value="Chromosome 7"/>
</dbReference>
<dbReference type="PANTHER" id="PTHR15107:SF0">
    <property type="entry name" value="DNA ENDONUCLEASE ACTIVATOR CTP1 C-TERMINAL DOMAIN-CONTAINING PROTEIN"/>
    <property type="match status" value="1"/>
</dbReference>
<protein>
    <recommendedName>
        <fullName evidence="5">DNA endonuclease activator Ctp1 C-terminal domain-containing protein</fullName>
    </recommendedName>
</protein>
<feature type="region of interest" description="Disordered" evidence="4">
    <location>
        <begin position="148"/>
        <end position="168"/>
    </location>
</feature>
<dbReference type="GO" id="GO:0003684">
    <property type="term" value="F:damaged DNA binding"/>
    <property type="evidence" value="ECO:0007669"/>
    <property type="project" value="TreeGrafter"/>
</dbReference>
<dbReference type="GO" id="GO:0005634">
    <property type="term" value="C:nucleus"/>
    <property type="evidence" value="ECO:0007669"/>
    <property type="project" value="UniProtKB-SubCell"/>
</dbReference>
<feature type="compositionally biased region" description="Basic residues" evidence="4">
    <location>
        <begin position="1"/>
        <end position="10"/>
    </location>
</feature>
<dbReference type="PANTHER" id="PTHR15107">
    <property type="entry name" value="RETINOBLASTOMA BINDING PROTEIN 8"/>
    <property type="match status" value="1"/>
</dbReference>
<keyword evidence="2" id="KW-0227">DNA damage</keyword>
<proteinExistence type="predicted"/>
<dbReference type="InterPro" id="IPR033316">
    <property type="entry name" value="RBBP8-like"/>
</dbReference>
<evidence type="ECO:0000256" key="4">
    <source>
        <dbReference type="SAM" id="MobiDB-lite"/>
    </source>
</evidence>
<gene>
    <name evidence="6" type="ORF">sr13876</name>
</gene>
<feature type="region of interest" description="Disordered" evidence="4">
    <location>
        <begin position="215"/>
        <end position="239"/>
    </location>
</feature>
<feature type="region of interest" description="Disordered" evidence="4">
    <location>
        <begin position="1"/>
        <end position="48"/>
    </location>
</feature>